<dbReference type="EMBL" id="FWYB01000008">
    <property type="protein sequence ID" value="SMD01482.1"/>
    <property type="molecule type" value="Genomic_DNA"/>
</dbReference>
<dbReference type="STRING" id="475255.SAMN04488101_108178"/>
<keyword evidence="1" id="KW-0812">Transmembrane</keyword>
<name>A0A1W2DWJ8_9SPHI</name>
<dbReference type="NCBIfam" id="TIGR03781">
    <property type="entry name" value="Bac_Flav_CT_K"/>
    <property type="match status" value="1"/>
</dbReference>
<evidence type="ECO:0000256" key="1">
    <source>
        <dbReference type="SAM" id="Phobius"/>
    </source>
</evidence>
<protein>
    <submittedName>
        <fullName evidence="2">Bacteroides conjugative transposon TraK protein</fullName>
    </submittedName>
</protein>
<organism evidence="2 3">
    <name type="scientific">Pedobacter nyackensis</name>
    <dbReference type="NCBI Taxonomy" id="475255"/>
    <lineage>
        <taxon>Bacteria</taxon>
        <taxon>Pseudomonadati</taxon>
        <taxon>Bacteroidota</taxon>
        <taxon>Sphingobacteriia</taxon>
        <taxon>Sphingobacteriales</taxon>
        <taxon>Sphingobacteriaceae</taxon>
        <taxon>Pedobacter</taxon>
    </lineage>
</organism>
<sequence length="208" mass="24063">MFTQLKNIDSAFQHIKRFSIFFLLANLLTICFGIYKFCQVLHNNSQRIYILYNGKVLEAIASDKKSNLEVELRDHIKTFHQYFFTLSPDDKAIQARVSKALYLADESAKKQHDNLKESGYYNNLISANISQEINIDSIRLNINNYPYTFTCYATENLIRASSTVTRKLVTQGEVRDLKAQTDNNPHGFLIQKWETLINTDINPKAMQP</sequence>
<evidence type="ECO:0000313" key="3">
    <source>
        <dbReference type="Proteomes" id="UP000192678"/>
    </source>
</evidence>
<dbReference type="AlphaFoldDB" id="A0A1W2DWJ8"/>
<dbReference type="OrthoDB" id="1039148at2"/>
<proteinExistence type="predicted"/>
<dbReference type="Proteomes" id="UP000192678">
    <property type="component" value="Unassembled WGS sequence"/>
</dbReference>
<gene>
    <name evidence="2" type="ORF">SAMN04488101_108178</name>
</gene>
<keyword evidence="3" id="KW-1185">Reference proteome</keyword>
<dbReference type="RefSeq" id="WP_084290271.1">
    <property type="nucleotide sequence ID" value="NZ_FWYB01000008.1"/>
</dbReference>
<keyword evidence="1" id="KW-0472">Membrane</keyword>
<keyword evidence="1" id="KW-1133">Transmembrane helix</keyword>
<evidence type="ECO:0000313" key="2">
    <source>
        <dbReference type="EMBL" id="SMD01482.1"/>
    </source>
</evidence>
<feature type="transmembrane region" description="Helical" evidence="1">
    <location>
        <begin position="20"/>
        <end position="37"/>
    </location>
</feature>
<accession>A0A1W2DWJ8</accession>
<reference evidence="2 3" key="1">
    <citation type="submission" date="2017-04" db="EMBL/GenBank/DDBJ databases">
        <authorList>
            <person name="Afonso C.L."/>
            <person name="Miller P.J."/>
            <person name="Scott M.A."/>
            <person name="Spackman E."/>
            <person name="Goraichik I."/>
            <person name="Dimitrov K.M."/>
            <person name="Suarez D.L."/>
            <person name="Swayne D.E."/>
        </authorList>
    </citation>
    <scope>NUCLEOTIDE SEQUENCE [LARGE SCALE GENOMIC DNA]</scope>
    <source>
        <strain evidence="2 3">DSM 19625</strain>
    </source>
</reference>
<dbReference type="InterPro" id="IPR022276">
    <property type="entry name" value="Conjug_transposon_TraK"/>
</dbReference>